<dbReference type="Pfam" id="PF03352">
    <property type="entry name" value="Adenine_glyco"/>
    <property type="match status" value="1"/>
</dbReference>
<evidence type="ECO:0000313" key="1">
    <source>
        <dbReference type="EMBL" id="PTW62239.1"/>
    </source>
</evidence>
<sequence>MHSFDEIFEMATKRHGDKGAVEAKLADLTPVSADELVALPDDRWLSMFTKCVFQAGFSWKVIDAKWPAFEEAFWKFDPHRCAMMSDDDLDALLSDNRIVRNAAKIISVRDNAVMLCDLAEEHGSAADFLARWPVADHVGLIDLLKHRGSRLGGTTAQYALRFIGRDGFVLTSSVIAALVREKVIERAVFSRHALTSVQAAFNGWVRESGRPMMQVSRLLALSVEE</sequence>
<dbReference type="PANTHER" id="PTHR30037:SF3">
    <property type="entry name" value="BLR0857 PROTEIN"/>
    <property type="match status" value="1"/>
</dbReference>
<reference evidence="1 2" key="1">
    <citation type="submission" date="2018-04" db="EMBL/GenBank/DDBJ databases">
        <title>Genomic Encyclopedia of Archaeal and Bacterial Type Strains, Phase II (KMG-II): from individual species to whole genera.</title>
        <authorList>
            <person name="Goeker M."/>
        </authorList>
    </citation>
    <scope>NUCLEOTIDE SEQUENCE [LARGE SCALE GENOMIC DNA]</scope>
    <source>
        <strain evidence="1 2">DSM 23382</strain>
    </source>
</reference>
<accession>A0A2T5VEQ1</accession>
<comment type="caution">
    <text evidence="1">The sequence shown here is derived from an EMBL/GenBank/DDBJ whole genome shotgun (WGS) entry which is preliminary data.</text>
</comment>
<evidence type="ECO:0000313" key="2">
    <source>
        <dbReference type="Proteomes" id="UP000244081"/>
    </source>
</evidence>
<proteinExistence type="predicted"/>
<dbReference type="EMBL" id="QAYG01000001">
    <property type="protein sequence ID" value="PTW62239.1"/>
    <property type="molecule type" value="Genomic_DNA"/>
</dbReference>
<keyword evidence="2" id="KW-1185">Reference proteome</keyword>
<organism evidence="1 2">
    <name type="scientific">Breoghania corrubedonensis</name>
    <dbReference type="NCBI Taxonomy" id="665038"/>
    <lineage>
        <taxon>Bacteria</taxon>
        <taxon>Pseudomonadati</taxon>
        <taxon>Pseudomonadota</taxon>
        <taxon>Alphaproteobacteria</taxon>
        <taxon>Hyphomicrobiales</taxon>
        <taxon>Stappiaceae</taxon>
        <taxon>Breoghania</taxon>
    </lineage>
</organism>
<protein>
    <submittedName>
        <fullName evidence="1">DNA-3-methyladenine glycosylase I</fullName>
    </submittedName>
</protein>
<dbReference type="GO" id="GO:0008725">
    <property type="term" value="F:DNA-3-methyladenine glycosylase activity"/>
    <property type="evidence" value="ECO:0007669"/>
    <property type="project" value="InterPro"/>
</dbReference>
<dbReference type="RefSeq" id="WP_107987836.1">
    <property type="nucleotide sequence ID" value="NZ_QAYG01000001.1"/>
</dbReference>
<name>A0A2T5VEQ1_9HYPH</name>
<dbReference type="OrthoDB" id="9795156at2"/>
<dbReference type="GO" id="GO:0006284">
    <property type="term" value="P:base-excision repair"/>
    <property type="evidence" value="ECO:0007669"/>
    <property type="project" value="InterPro"/>
</dbReference>
<dbReference type="SUPFAM" id="SSF48150">
    <property type="entry name" value="DNA-glycosylase"/>
    <property type="match status" value="1"/>
</dbReference>
<dbReference type="InterPro" id="IPR011257">
    <property type="entry name" value="DNA_glycosylase"/>
</dbReference>
<dbReference type="InterPro" id="IPR005019">
    <property type="entry name" value="Adenine_glyco"/>
</dbReference>
<dbReference type="Proteomes" id="UP000244081">
    <property type="component" value="Unassembled WGS sequence"/>
</dbReference>
<dbReference type="AlphaFoldDB" id="A0A2T5VEQ1"/>
<gene>
    <name evidence="1" type="ORF">C8N35_101277</name>
</gene>
<dbReference type="PANTHER" id="PTHR30037">
    <property type="entry name" value="DNA-3-METHYLADENINE GLYCOSYLASE 1"/>
    <property type="match status" value="1"/>
</dbReference>
<dbReference type="InterPro" id="IPR052891">
    <property type="entry name" value="DNA-3mA_glycosylase"/>
</dbReference>
<dbReference type="Gene3D" id="1.10.340.30">
    <property type="entry name" value="Hypothetical protein, domain 2"/>
    <property type="match status" value="1"/>
</dbReference>